<dbReference type="PANTHER" id="PTHR43537:SF24">
    <property type="entry name" value="GLUCONATE OPERON TRANSCRIPTIONAL REPRESSOR"/>
    <property type="match status" value="1"/>
</dbReference>
<dbReference type="EMBL" id="AFZC02000001">
    <property type="protein sequence ID" value="EHL10402.1"/>
    <property type="molecule type" value="Genomic_DNA"/>
</dbReference>
<evidence type="ECO:0000313" key="6">
    <source>
        <dbReference type="Proteomes" id="UP000018461"/>
    </source>
</evidence>
<keyword evidence="2" id="KW-0238">DNA-binding</keyword>
<dbReference type="RefSeq" id="WP_009535248.1">
    <property type="nucleotide sequence ID" value="NZ_KE148312.1"/>
</dbReference>
<dbReference type="Pfam" id="PF00392">
    <property type="entry name" value="GntR"/>
    <property type="match status" value="1"/>
</dbReference>
<dbReference type="Proteomes" id="UP000018461">
    <property type="component" value="Unassembled WGS sequence"/>
</dbReference>
<keyword evidence="6" id="KW-1185">Reference proteome</keyword>
<dbReference type="SMART" id="SM00895">
    <property type="entry name" value="FCD"/>
    <property type="match status" value="1"/>
</dbReference>
<evidence type="ECO:0000256" key="2">
    <source>
        <dbReference type="ARBA" id="ARBA00023125"/>
    </source>
</evidence>
<evidence type="ECO:0000259" key="4">
    <source>
        <dbReference type="PROSITE" id="PS50949"/>
    </source>
</evidence>
<organism evidence="5 6">
    <name type="scientific">Oribacterium parvum ACB1</name>
    <dbReference type="NCBI Taxonomy" id="796943"/>
    <lineage>
        <taxon>Bacteria</taxon>
        <taxon>Bacillati</taxon>
        <taxon>Bacillota</taxon>
        <taxon>Clostridia</taxon>
        <taxon>Lachnospirales</taxon>
        <taxon>Lachnospiraceae</taxon>
        <taxon>Oribacterium</taxon>
    </lineage>
</organism>
<feature type="domain" description="HTH gntR-type" evidence="4">
    <location>
        <begin position="38"/>
        <end position="105"/>
    </location>
</feature>
<dbReference type="HOGENOM" id="CLU_017584_5_2_9"/>
<reference evidence="5" key="1">
    <citation type="submission" date="2011-08" db="EMBL/GenBank/DDBJ databases">
        <authorList>
            <consortium name="The Broad Institute Genome Sequencing Platform"/>
            <person name="Earl A."/>
            <person name="Ward D."/>
            <person name="Feldgarden M."/>
            <person name="Gevers D."/>
            <person name="Sizova M."/>
            <person name="Hazen A."/>
            <person name="Epstein S."/>
            <person name="Young S.K."/>
            <person name="Zeng Q."/>
            <person name="Gargeya S."/>
            <person name="Fitzgerald M."/>
            <person name="Haas B."/>
            <person name="Abouelleil A."/>
            <person name="Alvarado L."/>
            <person name="Arachchi H.M."/>
            <person name="Berlin A."/>
            <person name="Brown A."/>
            <person name="Chapman S.B."/>
            <person name="Chen Z."/>
            <person name="Dunbar C."/>
            <person name="Freedman E."/>
            <person name="Gearin G."/>
            <person name="Gellesch M."/>
            <person name="Goldberg J."/>
            <person name="Griggs A."/>
            <person name="Gujja S."/>
            <person name="Heiman D."/>
            <person name="Howarth C."/>
            <person name="Larson L."/>
            <person name="Lui A."/>
            <person name="MacDonald P.J.P."/>
            <person name="Montmayeur A."/>
            <person name="Murphy C."/>
            <person name="Neiman D."/>
            <person name="Pearson M."/>
            <person name="Priest M."/>
            <person name="Roberts A."/>
            <person name="Saif S."/>
            <person name="Shea T."/>
            <person name="Shenoy N."/>
            <person name="Sisk P."/>
            <person name="Stolte C."/>
            <person name="Sykes S."/>
            <person name="Wortman J."/>
            <person name="Nusbaum C."/>
            <person name="Birren B."/>
        </authorList>
    </citation>
    <scope>NUCLEOTIDE SEQUENCE</scope>
    <source>
        <strain evidence="5">ACB1</strain>
    </source>
</reference>
<sequence>MVSLCFGKGMVKYREEDSVLCHRRENGARDNQGSEMEKSLKDQVYQAILEDIFQGNIGSGDILNEKALVEKHHCSKSPVREALMALCADGVLKNIPRYGYEVVRYSKDDIYDMLAFRFILERGVLRECGNEMTEQDFQELEAINSACNDNETDAMTHWKHNTEFHLRLISISHNHFIVEQLENCMGRLKRAYSQYYWKKEKEILFSMDTAHHVDIVSALHKGDVEQAVKFLEEDLKDFGEYSGYRNNLHFPK</sequence>
<dbReference type="InterPro" id="IPR008920">
    <property type="entry name" value="TF_FadR/GntR_C"/>
</dbReference>
<proteinExistence type="predicted"/>
<dbReference type="AlphaFoldDB" id="G9WPW9"/>
<evidence type="ECO:0000256" key="3">
    <source>
        <dbReference type="ARBA" id="ARBA00023163"/>
    </source>
</evidence>
<dbReference type="InterPro" id="IPR011711">
    <property type="entry name" value="GntR_C"/>
</dbReference>
<dbReference type="STRING" id="796943.HMPREF9625_01402"/>
<dbReference type="Gene3D" id="1.20.120.530">
    <property type="entry name" value="GntR ligand-binding domain-like"/>
    <property type="match status" value="1"/>
</dbReference>
<evidence type="ECO:0000313" key="5">
    <source>
        <dbReference type="EMBL" id="EHL10402.1"/>
    </source>
</evidence>
<dbReference type="InterPro" id="IPR000524">
    <property type="entry name" value="Tscrpt_reg_HTH_GntR"/>
</dbReference>
<dbReference type="CDD" id="cd07377">
    <property type="entry name" value="WHTH_GntR"/>
    <property type="match status" value="1"/>
</dbReference>
<dbReference type="Gene3D" id="1.10.10.10">
    <property type="entry name" value="Winged helix-like DNA-binding domain superfamily/Winged helix DNA-binding domain"/>
    <property type="match status" value="1"/>
</dbReference>
<name>G9WPW9_9FIRM</name>
<dbReference type="GO" id="GO:0003700">
    <property type="term" value="F:DNA-binding transcription factor activity"/>
    <property type="evidence" value="ECO:0007669"/>
    <property type="project" value="InterPro"/>
</dbReference>
<dbReference type="PANTHER" id="PTHR43537">
    <property type="entry name" value="TRANSCRIPTIONAL REGULATOR, GNTR FAMILY"/>
    <property type="match status" value="1"/>
</dbReference>
<dbReference type="Pfam" id="PF07729">
    <property type="entry name" value="FCD"/>
    <property type="match status" value="1"/>
</dbReference>
<dbReference type="PATRIC" id="fig|796943.3.peg.1859"/>
<comment type="caution">
    <text evidence="5">The sequence shown here is derived from an EMBL/GenBank/DDBJ whole genome shotgun (WGS) entry which is preliminary data.</text>
</comment>
<accession>G9WPW9</accession>
<dbReference type="SUPFAM" id="SSF48008">
    <property type="entry name" value="GntR ligand-binding domain-like"/>
    <property type="match status" value="1"/>
</dbReference>
<dbReference type="GO" id="GO:0003677">
    <property type="term" value="F:DNA binding"/>
    <property type="evidence" value="ECO:0007669"/>
    <property type="project" value="UniProtKB-KW"/>
</dbReference>
<gene>
    <name evidence="5" type="ORF">HMPREF9625_01402</name>
</gene>
<dbReference type="InterPro" id="IPR036388">
    <property type="entry name" value="WH-like_DNA-bd_sf"/>
</dbReference>
<dbReference type="SMART" id="SM00345">
    <property type="entry name" value="HTH_GNTR"/>
    <property type="match status" value="1"/>
</dbReference>
<keyword evidence="3" id="KW-0804">Transcription</keyword>
<evidence type="ECO:0000256" key="1">
    <source>
        <dbReference type="ARBA" id="ARBA00023015"/>
    </source>
</evidence>
<dbReference type="InterPro" id="IPR036390">
    <property type="entry name" value="WH_DNA-bd_sf"/>
</dbReference>
<reference evidence="5" key="2">
    <citation type="submission" date="2013-03" db="EMBL/GenBank/DDBJ databases">
        <title>The Genome Sequence of Oribacterium sp. ACB1.</title>
        <authorList>
            <consortium name="The Broad Institute Genomics Platform"/>
            <consortium name="The Broad Institute Genome Sequencing Center for Infectious Disease"/>
            <person name="Earl A."/>
            <person name="Ward D."/>
            <person name="Feldgarden M."/>
            <person name="Gevers D."/>
            <person name="Sizova M."/>
            <person name="Hazen A."/>
            <person name="Epstein S."/>
            <person name="Walker B."/>
            <person name="Young S."/>
            <person name="Zeng Q."/>
            <person name="Gargeya S."/>
            <person name="Fitzgerald M."/>
            <person name="Haas B."/>
            <person name="Abouelleil A."/>
            <person name="Allen A.W."/>
            <person name="Alvarado L."/>
            <person name="Arachchi H.M."/>
            <person name="Berlin A.M."/>
            <person name="Chapman S.B."/>
            <person name="Gainer-Dewar J."/>
            <person name="Goldberg J."/>
            <person name="Griggs A."/>
            <person name="Gujja S."/>
            <person name="Hansen M."/>
            <person name="Howarth C."/>
            <person name="Imamovic A."/>
            <person name="Ireland A."/>
            <person name="Larimer J."/>
            <person name="McCowan C."/>
            <person name="Murphy C."/>
            <person name="Pearson M."/>
            <person name="Poon T.W."/>
            <person name="Priest M."/>
            <person name="Roberts A."/>
            <person name="Saif S."/>
            <person name="Shea T."/>
            <person name="Sisk P."/>
            <person name="Sykes S."/>
            <person name="Wortman J."/>
            <person name="Nusbaum C."/>
            <person name="Birren B."/>
        </authorList>
    </citation>
    <scope>NUCLEOTIDE SEQUENCE [LARGE SCALE GENOMIC DNA]</scope>
    <source>
        <strain evidence="5">ACB1</strain>
    </source>
</reference>
<dbReference type="SUPFAM" id="SSF46785">
    <property type="entry name" value="Winged helix' DNA-binding domain"/>
    <property type="match status" value="1"/>
</dbReference>
<keyword evidence="1" id="KW-0805">Transcription regulation</keyword>
<protein>
    <recommendedName>
        <fullName evidence="4">HTH gntR-type domain-containing protein</fullName>
    </recommendedName>
</protein>
<dbReference type="PROSITE" id="PS50949">
    <property type="entry name" value="HTH_GNTR"/>
    <property type="match status" value="1"/>
</dbReference>